<keyword evidence="2" id="KW-0067">ATP-binding</keyword>
<organism evidence="8 9">
    <name type="scientific">Desulfofustis limnaeus</name>
    <dbReference type="NCBI Taxonomy" id="2740163"/>
    <lineage>
        <taxon>Bacteria</taxon>
        <taxon>Pseudomonadati</taxon>
        <taxon>Thermodesulfobacteriota</taxon>
        <taxon>Desulfobulbia</taxon>
        <taxon>Desulfobulbales</taxon>
        <taxon>Desulfocapsaceae</taxon>
        <taxon>Desulfofustis</taxon>
    </lineage>
</organism>
<name>A0ABM7W9F7_9BACT</name>
<dbReference type="SUPFAM" id="SSF52540">
    <property type="entry name" value="P-loop containing nucleoside triphosphate hydrolases"/>
    <property type="match status" value="1"/>
</dbReference>
<protein>
    <submittedName>
        <fullName evidence="8">Acetoacetate metabolism regulatory protein AtoC</fullName>
    </submittedName>
</protein>
<dbReference type="InterPro" id="IPR011006">
    <property type="entry name" value="CheY-like_superfamily"/>
</dbReference>
<gene>
    <name evidence="8" type="primary">pilR_1</name>
    <name evidence="8" type="ORF">DPPLL_18890</name>
</gene>
<feature type="domain" description="Sigma-54 factor interaction" evidence="6">
    <location>
        <begin position="124"/>
        <end position="353"/>
    </location>
</feature>
<dbReference type="Pfam" id="PF00072">
    <property type="entry name" value="Response_reg"/>
    <property type="match status" value="1"/>
</dbReference>
<dbReference type="PANTHER" id="PTHR32071:SF113">
    <property type="entry name" value="ALGINATE BIOSYNTHESIS TRANSCRIPTIONAL REGULATORY PROTEIN ALGB"/>
    <property type="match status" value="1"/>
</dbReference>
<proteinExistence type="predicted"/>
<dbReference type="Gene3D" id="3.40.50.300">
    <property type="entry name" value="P-loop containing nucleotide triphosphate hydrolases"/>
    <property type="match status" value="1"/>
</dbReference>
<keyword evidence="9" id="KW-1185">Reference proteome</keyword>
<dbReference type="Gene3D" id="1.10.8.60">
    <property type="match status" value="1"/>
</dbReference>
<dbReference type="CDD" id="cd00156">
    <property type="entry name" value="REC"/>
    <property type="match status" value="1"/>
</dbReference>
<dbReference type="Proteomes" id="UP000830055">
    <property type="component" value="Chromosome"/>
</dbReference>
<dbReference type="InterPro" id="IPR025944">
    <property type="entry name" value="Sigma_54_int_dom_CS"/>
</dbReference>
<dbReference type="InterPro" id="IPR027417">
    <property type="entry name" value="P-loop_NTPase"/>
</dbReference>
<feature type="modified residue" description="4-aspartylphosphate" evidence="5">
    <location>
        <position position="40"/>
    </location>
</feature>
<keyword evidence="1" id="KW-0547">Nucleotide-binding</keyword>
<evidence type="ECO:0000259" key="6">
    <source>
        <dbReference type="PROSITE" id="PS50045"/>
    </source>
</evidence>
<dbReference type="Gene3D" id="3.40.50.2300">
    <property type="match status" value="1"/>
</dbReference>
<keyword evidence="4" id="KW-0804">Transcription</keyword>
<dbReference type="InterPro" id="IPR009057">
    <property type="entry name" value="Homeodomain-like_sf"/>
</dbReference>
<dbReference type="PRINTS" id="PR01590">
    <property type="entry name" value="HTHFIS"/>
</dbReference>
<dbReference type="InterPro" id="IPR003593">
    <property type="entry name" value="AAA+_ATPase"/>
</dbReference>
<dbReference type="InterPro" id="IPR002078">
    <property type="entry name" value="Sigma_54_int"/>
</dbReference>
<dbReference type="SMART" id="SM00448">
    <property type="entry name" value="REC"/>
    <property type="match status" value="1"/>
</dbReference>
<sequence length="445" mass="49551">MRDFLKIFLSKEGYRVLVAENGDAALAVLAEHPVDLVVSDIRMPGMSGLELLEAIKEKSPDLPMVMITAFASPNDAVQAMKNGAYDYISKPFNVDEIKTVIAAATKRTDQTVSQEQAEQLFPNIIGRSREMLKIFDMIKRIAPTPANVLIYGESGTGKELVAQAIHAKSKVSRAPFVPITCSAIPEELMESELFGHVKGSFTGAIADKPGLFQEADSGTAFLDEIGELTPIIQTKLLRVLQEREIKPVGGTRIIPINVRIIAATNRILEEEILAGRFREDLFYRLAVVPIRVPSLRERKSDIPLLVEHFLQKYSHLLGKEIREVSSYAMQVLMDYDFPGNVRELENIIERGVALETSNIILPENLSVTGALRLQKTTVPPAESSYLAWTSEEELYRRGLDEVVAGLEKKMIAHALEKAGNSKTKAAELLRVSFRSLRYKTKKYDL</sequence>
<evidence type="ECO:0000313" key="8">
    <source>
        <dbReference type="EMBL" id="BDD87524.1"/>
    </source>
</evidence>
<evidence type="ECO:0000259" key="7">
    <source>
        <dbReference type="PROSITE" id="PS50110"/>
    </source>
</evidence>
<evidence type="ECO:0000256" key="5">
    <source>
        <dbReference type="PROSITE-ProRule" id="PRU00169"/>
    </source>
</evidence>
<evidence type="ECO:0000256" key="4">
    <source>
        <dbReference type="ARBA" id="ARBA00023163"/>
    </source>
</evidence>
<dbReference type="CDD" id="cd00009">
    <property type="entry name" value="AAA"/>
    <property type="match status" value="1"/>
</dbReference>
<dbReference type="InterPro" id="IPR001789">
    <property type="entry name" value="Sig_transdc_resp-reg_receiver"/>
</dbReference>
<keyword evidence="3" id="KW-0805">Transcription regulation</keyword>
<keyword evidence="5" id="KW-0597">Phosphoprotein</keyword>
<dbReference type="EMBL" id="AP025516">
    <property type="protein sequence ID" value="BDD87524.1"/>
    <property type="molecule type" value="Genomic_DNA"/>
</dbReference>
<evidence type="ECO:0000256" key="3">
    <source>
        <dbReference type="ARBA" id="ARBA00023015"/>
    </source>
</evidence>
<dbReference type="SMART" id="SM00382">
    <property type="entry name" value="AAA"/>
    <property type="match status" value="1"/>
</dbReference>
<dbReference type="InterPro" id="IPR025662">
    <property type="entry name" value="Sigma_54_int_dom_ATP-bd_1"/>
</dbReference>
<dbReference type="PROSITE" id="PS50110">
    <property type="entry name" value="RESPONSE_REGULATORY"/>
    <property type="match status" value="1"/>
</dbReference>
<dbReference type="PROSITE" id="PS00675">
    <property type="entry name" value="SIGMA54_INTERACT_1"/>
    <property type="match status" value="1"/>
</dbReference>
<dbReference type="PANTHER" id="PTHR32071">
    <property type="entry name" value="TRANSCRIPTIONAL REGULATORY PROTEIN"/>
    <property type="match status" value="1"/>
</dbReference>
<accession>A0ABM7W9F7</accession>
<evidence type="ECO:0000256" key="2">
    <source>
        <dbReference type="ARBA" id="ARBA00022840"/>
    </source>
</evidence>
<evidence type="ECO:0000313" key="9">
    <source>
        <dbReference type="Proteomes" id="UP000830055"/>
    </source>
</evidence>
<dbReference type="SUPFAM" id="SSF46689">
    <property type="entry name" value="Homeodomain-like"/>
    <property type="match status" value="1"/>
</dbReference>
<dbReference type="InterPro" id="IPR058031">
    <property type="entry name" value="AAA_lid_NorR"/>
</dbReference>
<dbReference type="Pfam" id="PF25601">
    <property type="entry name" value="AAA_lid_14"/>
    <property type="match status" value="1"/>
</dbReference>
<dbReference type="SUPFAM" id="SSF52172">
    <property type="entry name" value="CheY-like"/>
    <property type="match status" value="1"/>
</dbReference>
<evidence type="ECO:0000256" key="1">
    <source>
        <dbReference type="ARBA" id="ARBA00022741"/>
    </source>
</evidence>
<dbReference type="PROSITE" id="PS50045">
    <property type="entry name" value="SIGMA54_INTERACT_4"/>
    <property type="match status" value="1"/>
</dbReference>
<dbReference type="PROSITE" id="PS00688">
    <property type="entry name" value="SIGMA54_INTERACT_3"/>
    <property type="match status" value="1"/>
</dbReference>
<dbReference type="Pfam" id="PF02954">
    <property type="entry name" value="HTH_8"/>
    <property type="match status" value="1"/>
</dbReference>
<feature type="domain" description="Response regulatory" evidence="7">
    <location>
        <begin position="1"/>
        <end position="105"/>
    </location>
</feature>
<reference evidence="8 9" key="1">
    <citation type="submission" date="2022-01" db="EMBL/GenBank/DDBJ databases">
        <title>Desulfofustis limnae sp. nov., a novel mesophilic sulfate-reducing bacterium isolated from marsh soil.</title>
        <authorList>
            <person name="Watanabe M."/>
            <person name="Takahashi A."/>
            <person name="Kojima H."/>
            <person name="Fukui M."/>
        </authorList>
    </citation>
    <scope>NUCLEOTIDE SEQUENCE [LARGE SCALE GENOMIC DNA]</scope>
    <source>
        <strain evidence="8 9">PPLL</strain>
    </source>
</reference>
<dbReference type="Gene3D" id="1.10.10.60">
    <property type="entry name" value="Homeodomain-like"/>
    <property type="match status" value="1"/>
</dbReference>
<dbReference type="InterPro" id="IPR002197">
    <property type="entry name" value="HTH_Fis"/>
</dbReference>
<dbReference type="Pfam" id="PF00158">
    <property type="entry name" value="Sigma54_activat"/>
    <property type="match status" value="1"/>
</dbReference>